<evidence type="ECO:0000313" key="10">
    <source>
        <dbReference type="Proteomes" id="UP000031668"/>
    </source>
</evidence>
<comment type="similarity">
    <text evidence="2 7">Belongs to the PRP38 family.</text>
</comment>
<evidence type="ECO:0000256" key="4">
    <source>
        <dbReference type="ARBA" id="ARBA00022728"/>
    </source>
</evidence>
<comment type="function">
    <text evidence="7">Required for pre-mRNA splicing.</text>
</comment>
<dbReference type="EMBL" id="JWZT01005104">
    <property type="protein sequence ID" value="KII62112.1"/>
    <property type="molecule type" value="Genomic_DNA"/>
</dbReference>
<keyword evidence="6 7" id="KW-0539">Nucleus</keyword>
<keyword evidence="5 7" id="KW-0508">mRNA splicing</keyword>
<dbReference type="GO" id="GO:0000398">
    <property type="term" value="P:mRNA splicing, via spliceosome"/>
    <property type="evidence" value="ECO:0007669"/>
    <property type="project" value="UniProtKB-UniRule"/>
</dbReference>
<keyword evidence="3 7" id="KW-0507">mRNA processing</keyword>
<keyword evidence="10" id="KW-1185">Reference proteome</keyword>
<feature type="region of interest" description="Disordered" evidence="8">
    <location>
        <begin position="185"/>
        <end position="222"/>
    </location>
</feature>
<evidence type="ECO:0000313" key="9">
    <source>
        <dbReference type="EMBL" id="KII62112.1"/>
    </source>
</evidence>
<dbReference type="InterPro" id="IPR005037">
    <property type="entry name" value="PRP38"/>
</dbReference>
<evidence type="ECO:0000256" key="1">
    <source>
        <dbReference type="ARBA" id="ARBA00004123"/>
    </source>
</evidence>
<dbReference type="AlphaFoldDB" id="A0A0C2IZB7"/>
<sequence length="222" mass="25910">MANRTAPEAINVRGTNPQFLLDKIVRSRIYEARFWLEECFALTAELLVDKIVDLKYIGGCYGGNSKASNFLCLLLKMLQIQPEKEIIIEFLRNEEYKYMRALAAIYVRLVFPAVDCYNYLEPLYLDYRKLRFMKSDGKFKVITMDEYIDSLLRDERVCDIIMPTLPLRRVLEELDMLEPRKSILDELVSESDQEQDDNEGDDKKEEAPTEPTETGDDDKHVT</sequence>
<evidence type="ECO:0000256" key="6">
    <source>
        <dbReference type="ARBA" id="ARBA00023242"/>
    </source>
</evidence>
<evidence type="ECO:0000256" key="2">
    <source>
        <dbReference type="ARBA" id="ARBA00006164"/>
    </source>
</evidence>
<dbReference type="Proteomes" id="UP000031668">
    <property type="component" value="Unassembled WGS sequence"/>
</dbReference>
<dbReference type="OrthoDB" id="190958at2759"/>
<dbReference type="GO" id="GO:0005681">
    <property type="term" value="C:spliceosomal complex"/>
    <property type="evidence" value="ECO:0007669"/>
    <property type="project" value="UniProtKB-KW"/>
</dbReference>
<dbReference type="Pfam" id="PF03371">
    <property type="entry name" value="PRP38"/>
    <property type="match status" value="1"/>
</dbReference>
<feature type="compositionally biased region" description="Acidic residues" evidence="8">
    <location>
        <begin position="187"/>
        <end position="200"/>
    </location>
</feature>
<evidence type="ECO:0000256" key="8">
    <source>
        <dbReference type="SAM" id="MobiDB-lite"/>
    </source>
</evidence>
<proteinExistence type="inferred from homology"/>
<name>A0A0C2IZB7_THEKT</name>
<reference evidence="9 10" key="1">
    <citation type="journal article" date="2014" name="Genome Biol. Evol.">
        <title>The genome of the myxosporean Thelohanellus kitauei shows adaptations to nutrient acquisition within its fish host.</title>
        <authorList>
            <person name="Yang Y."/>
            <person name="Xiong J."/>
            <person name="Zhou Z."/>
            <person name="Huo F."/>
            <person name="Miao W."/>
            <person name="Ran C."/>
            <person name="Liu Y."/>
            <person name="Zhang J."/>
            <person name="Feng J."/>
            <person name="Wang M."/>
            <person name="Wang M."/>
            <person name="Wang L."/>
            <person name="Yao B."/>
        </authorList>
    </citation>
    <scope>NUCLEOTIDE SEQUENCE [LARGE SCALE GENOMIC DNA]</scope>
    <source>
        <strain evidence="9">Wuqing</strain>
    </source>
</reference>
<comment type="caution">
    <text evidence="9">The sequence shown here is derived from an EMBL/GenBank/DDBJ whole genome shotgun (WGS) entry which is preliminary data.</text>
</comment>
<accession>A0A0C2IZB7</accession>
<evidence type="ECO:0000256" key="5">
    <source>
        <dbReference type="ARBA" id="ARBA00023187"/>
    </source>
</evidence>
<evidence type="ECO:0000256" key="7">
    <source>
        <dbReference type="RuleBase" id="RU367025"/>
    </source>
</evidence>
<keyword evidence="4 7" id="KW-0747">Spliceosome</keyword>
<protein>
    <recommendedName>
        <fullName evidence="7">Pre-mRNA-splicing factor 38</fullName>
    </recommendedName>
</protein>
<dbReference type="PANTHER" id="PTHR23142">
    <property type="entry name" value="PRE-MRNA-SPLICING FACTOR 38A-RELATED"/>
    <property type="match status" value="1"/>
</dbReference>
<evidence type="ECO:0000256" key="3">
    <source>
        <dbReference type="ARBA" id="ARBA00022664"/>
    </source>
</evidence>
<gene>
    <name evidence="9" type="ORF">RF11_01485</name>
</gene>
<comment type="subcellular location">
    <subcellularLocation>
        <location evidence="1 7">Nucleus</location>
    </subcellularLocation>
</comment>
<organism evidence="9 10">
    <name type="scientific">Thelohanellus kitauei</name>
    <name type="common">Myxosporean</name>
    <dbReference type="NCBI Taxonomy" id="669202"/>
    <lineage>
        <taxon>Eukaryota</taxon>
        <taxon>Metazoa</taxon>
        <taxon>Cnidaria</taxon>
        <taxon>Myxozoa</taxon>
        <taxon>Myxosporea</taxon>
        <taxon>Bivalvulida</taxon>
        <taxon>Platysporina</taxon>
        <taxon>Myxobolidae</taxon>
        <taxon>Thelohanellus</taxon>
    </lineage>
</organism>
<dbReference type="OMA" id="GEHFKYL"/>